<evidence type="ECO:0000256" key="6">
    <source>
        <dbReference type="ARBA" id="ARBA00022840"/>
    </source>
</evidence>
<name>A0A975P6F3_9RHOB</name>
<evidence type="ECO:0000256" key="2">
    <source>
        <dbReference type="ARBA" id="ARBA00011123"/>
    </source>
</evidence>
<sequence>MLDLTYTAPKPKVIAGAKHDWELVIGMEIHAQVSSNAKLFSGASTQVGAEPNSNVSFVDCAMPGMLPVINDYCVEQAVRTGLGLKAQINLFSAFDRKNYFYPDLPQGYQISQLYHPIVGEGEVMVELAPGVGRLVRIERIHLEQDAGKSIHDMDPTMSFVDFNRTGVALMEIVSRPDIRGPEEAAAYVVKLRQILRYLGTCDGNMQNGNLRADVNVSVCRPGQYEKYQETQDFSHLGTRCELKNMNSMRFIQMAIDYEARRQIAILEDGGEVVQETRLYDPDRNETRSMRSKEEAHDYRYFPCPDLLPLELDQAWVDDIAAAMPELPDAKKARFMGDFGLTDYDANVLTADLESAAFFEAVAQGRDGKIAANWVINELFGRLNKEGKSITDSPVSVAQLGGMLDLLGKGEITGKMAKELFEILWSEGGDPAEVAAARGMKAVTDTGAIEAALDALIADNPAQVEKAKVNAKLAGWFTGQVLKATGGKADPAVVNAMVAQKLGL</sequence>
<dbReference type="Gene3D" id="1.10.150.380">
    <property type="entry name" value="GatB domain, N-terminal subdomain"/>
    <property type="match status" value="1"/>
</dbReference>
<comment type="subunit">
    <text evidence="2 11">Heterotrimer of A, B and C subunits.</text>
</comment>
<dbReference type="InterPro" id="IPR006075">
    <property type="entry name" value="Asn/Gln-tRNA_Trfase_suB/E_cat"/>
</dbReference>
<keyword evidence="14" id="KW-1185">Reference proteome</keyword>
<dbReference type="SMART" id="SM00845">
    <property type="entry name" value="GatB_Yqey"/>
    <property type="match status" value="1"/>
</dbReference>
<dbReference type="EC" id="6.3.5.-" evidence="11"/>
<comment type="function">
    <text evidence="8 11">Allows the formation of correctly charged Asn-tRNA(Asn) or Gln-tRNA(Gln) through the transamidation of misacylated Asp-tRNA(Asn) or Glu-tRNA(Gln) in organisms which lack either or both of asparaginyl-tRNA or glutaminyl-tRNA synthetases. The reaction takes place in the presence of glutamine and ATP through an activated phospho-Asp-tRNA(Asn) or phospho-Glu-tRNA(Gln).</text>
</comment>
<comment type="catalytic activity">
    <reaction evidence="9 11">
        <text>L-aspartyl-tRNA(Asn) + L-glutamine + ATP + H2O = L-asparaginyl-tRNA(Asn) + L-glutamate + ADP + phosphate + 2 H(+)</text>
        <dbReference type="Rhea" id="RHEA:14513"/>
        <dbReference type="Rhea" id="RHEA-COMP:9674"/>
        <dbReference type="Rhea" id="RHEA-COMP:9677"/>
        <dbReference type="ChEBI" id="CHEBI:15377"/>
        <dbReference type="ChEBI" id="CHEBI:15378"/>
        <dbReference type="ChEBI" id="CHEBI:29985"/>
        <dbReference type="ChEBI" id="CHEBI:30616"/>
        <dbReference type="ChEBI" id="CHEBI:43474"/>
        <dbReference type="ChEBI" id="CHEBI:58359"/>
        <dbReference type="ChEBI" id="CHEBI:78515"/>
        <dbReference type="ChEBI" id="CHEBI:78516"/>
        <dbReference type="ChEBI" id="CHEBI:456216"/>
    </reaction>
</comment>
<gene>
    <name evidence="11 13" type="primary">gatB</name>
    <name evidence="13" type="ORF">KM031_14300</name>
</gene>
<accession>A0A975P6F3</accession>
<dbReference type="InterPro" id="IPR004413">
    <property type="entry name" value="GatB"/>
</dbReference>
<dbReference type="PROSITE" id="PS01234">
    <property type="entry name" value="GATB"/>
    <property type="match status" value="1"/>
</dbReference>
<dbReference type="SUPFAM" id="SSF55931">
    <property type="entry name" value="Glutamine synthetase/guanido kinase"/>
    <property type="match status" value="1"/>
</dbReference>
<dbReference type="HAMAP" id="MF_00121">
    <property type="entry name" value="GatB"/>
    <property type="match status" value="1"/>
</dbReference>
<dbReference type="EMBL" id="CP076361">
    <property type="protein sequence ID" value="QWK89988.1"/>
    <property type="molecule type" value="Genomic_DNA"/>
</dbReference>
<dbReference type="InterPro" id="IPR003789">
    <property type="entry name" value="Asn/Gln_tRNA_amidoTrase-B-like"/>
</dbReference>
<evidence type="ECO:0000256" key="5">
    <source>
        <dbReference type="ARBA" id="ARBA00022741"/>
    </source>
</evidence>
<dbReference type="InterPro" id="IPR017959">
    <property type="entry name" value="Asn/Gln-tRNA_amidoTrfase_suB/E"/>
</dbReference>
<evidence type="ECO:0000256" key="3">
    <source>
        <dbReference type="ARBA" id="ARBA00016923"/>
    </source>
</evidence>
<evidence type="ECO:0000256" key="1">
    <source>
        <dbReference type="ARBA" id="ARBA00005306"/>
    </source>
</evidence>
<keyword evidence="5 11" id="KW-0547">Nucleotide-binding</keyword>
<evidence type="ECO:0000256" key="4">
    <source>
        <dbReference type="ARBA" id="ARBA00022598"/>
    </source>
</evidence>
<organism evidence="13 14">
    <name type="scientific">Gemmobacter fulvus</name>
    <dbReference type="NCBI Taxonomy" id="2840474"/>
    <lineage>
        <taxon>Bacteria</taxon>
        <taxon>Pseudomonadati</taxon>
        <taxon>Pseudomonadota</taxon>
        <taxon>Alphaproteobacteria</taxon>
        <taxon>Rhodobacterales</taxon>
        <taxon>Paracoccaceae</taxon>
        <taxon>Gemmobacter</taxon>
    </lineage>
</organism>
<dbReference type="KEGG" id="gfu:KM031_14300"/>
<dbReference type="Proteomes" id="UP000679352">
    <property type="component" value="Chromosome"/>
</dbReference>
<keyword evidence="4 11" id="KW-0436">Ligase</keyword>
<evidence type="ECO:0000256" key="8">
    <source>
        <dbReference type="ARBA" id="ARBA00024799"/>
    </source>
</evidence>
<dbReference type="PANTHER" id="PTHR11659">
    <property type="entry name" value="GLUTAMYL-TRNA GLN AMIDOTRANSFERASE SUBUNIT B MITOCHONDRIAL AND PROKARYOTIC PET112-RELATED"/>
    <property type="match status" value="1"/>
</dbReference>
<evidence type="ECO:0000256" key="10">
    <source>
        <dbReference type="ARBA" id="ARBA00047913"/>
    </source>
</evidence>
<dbReference type="RefSeq" id="WP_215506761.1">
    <property type="nucleotide sequence ID" value="NZ_CP076361.1"/>
</dbReference>
<dbReference type="InterPro" id="IPR042114">
    <property type="entry name" value="GatB_C_1"/>
</dbReference>
<dbReference type="InterPro" id="IPR017958">
    <property type="entry name" value="Gln-tRNA_amidoTrfase_suB_CS"/>
</dbReference>
<evidence type="ECO:0000256" key="7">
    <source>
        <dbReference type="ARBA" id="ARBA00022917"/>
    </source>
</evidence>
<dbReference type="NCBIfam" id="TIGR00133">
    <property type="entry name" value="gatB"/>
    <property type="match status" value="1"/>
</dbReference>
<evidence type="ECO:0000313" key="14">
    <source>
        <dbReference type="Proteomes" id="UP000679352"/>
    </source>
</evidence>
<dbReference type="FunFam" id="1.10.150.380:FF:000001">
    <property type="entry name" value="Aspartyl/glutamyl-tRNA(Asn/Gln) amidotransferase subunit B"/>
    <property type="match status" value="1"/>
</dbReference>
<dbReference type="Pfam" id="PF02637">
    <property type="entry name" value="GatB_Yqey"/>
    <property type="match status" value="1"/>
</dbReference>
<comment type="catalytic activity">
    <reaction evidence="10 11">
        <text>L-glutamyl-tRNA(Gln) + L-glutamine + ATP + H2O = L-glutaminyl-tRNA(Gln) + L-glutamate + ADP + phosphate + H(+)</text>
        <dbReference type="Rhea" id="RHEA:17521"/>
        <dbReference type="Rhea" id="RHEA-COMP:9681"/>
        <dbReference type="Rhea" id="RHEA-COMP:9684"/>
        <dbReference type="ChEBI" id="CHEBI:15377"/>
        <dbReference type="ChEBI" id="CHEBI:15378"/>
        <dbReference type="ChEBI" id="CHEBI:29985"/>
        <dbReference type="ChEBI" id="CHEBI:30616"/>
        <dbReference type="ChEBI" id="CHEBI:43474"/>
        <dbReference type="ChEBI" id="CHEBI:58359"/>
        <dbReference type="ChEBI" id="CHEBI:78520"/>
        <dbReference type="ChEBI" id="CHEBI:78521"/>
        <dbReference type="ChEBI" id="CHEBI:456216"/>
    </reaction>
</comment>
<dbReference type="NCBIfam" id="NF004014">
    <property type="entry name" value="PRK05477.1-4"/>
    <property type="match status" value="1"/>
</dbReference>
<evidence type="ECO:0000256" key="9">
    <source>
        <dbReference type="ARBA" id="ARBA00047380"/>
    </source>
</evidence>
<dbReference type="PANTHER" id="PTHR11659:SF0">
    <property type="entry name" value="GLUTAMYL-TRNA(GLN) AMIDOTRANSFERASE SUBUNIT B, MITOCHONDRIAL"/>
    <property type="match status" value="1"/>
</dbReference>
<dbReference type="GO" id="GO:0005524">
    <property type="term" value="F:ATP binding"/>
    <property type="evidence" value="ECO:0007669"/>
    <property type="project" value="UniProtKB-KW"/>
</dbReference>
<dbReference type="InterPro" id="IPR014746">
    <property type="entry name" value="Gln_synth/guanido_kin_cat_dom"/>
</dbReference>
<dbReference type="SUPFAM" id="SSF89095">
    <property type="entry name" value="GatB/YqeY motif"/>
    <property type="match status" value="1"/>
</dbReference>
<dbReference type="GO" id="GO:0006412">
    <property type="term" value="P:translation"/>
    <property type="evidence" value="ECO:0007669"/>
    <property type="project" value="UniProtKB-UniRule"/>
</dbReference>
<dbReference type="Gene3D" id="1.10.10.410">
    <property type="match status" value="1"/>
</dbReference>
<dbReference type="GO" id="GO:0050567">
    <property type="term" value="F:glutaminyl-tRNA synthase (glutamine-hydrolyzing) activity"/>
    <property type="evidence" value="ECO:0007669"/>
    <property type="project" value="UniProtKB-UniRule"/>
</dbReference>
<reference evidence="13" key="1">
    <citation type="submission" date="2021-06" db="EMBL/GenBank/DDBJ databases">
        <title>Direct submission.</title>
        <authorList>
            <person name="Lee C.-S."/>
            <person name="Jin L."/>
        </authorList>
    </citation>
    <scope>NUCLEOTIDE SEQUENCE</scope>
    <source>
        <strain evidence="13">Con5</strain>
    </source>
</reference>
<evidence type="ECO:0000256" key="11">
    <source>
        <dbReference type="HAMAP-Rule" id="MF_00121"/>
    </source>
</evidence>
<evidence type="ECO:0000259" key="12">
    <source>
        <dbReference type="SMART" id="SM00845"/>
    </source>
</evidence>
<comment type="similarity">
    <text evidence="1 11">Belongs to the GatB/GatE family. GatB subfamily.</text>
</comment>
<dbReference type="FunFam" id="1.10.10.410:FF:000001">
    <property type="entry name" value="Aspartyl/glutamyl-tRNA(Asn/Gln) amidotransferase subunit B"/>
    <property type="match status" value="1"/>
</dbReference>
<feature type="domain" description="Asn/Gln amidotransferase" evidence="12">
    <location>
        <begin position="356"/>
        <end position="501"/>
    </location>
</feature>
<dbReference type="GO" id="GO:0070681">
    <property type="term" value="P:glutaminyl-tRNAGln biosynthesis via transamidation"/>
    <property type="evidence" value="ECO:0007669"/>
    <property type="project" value="TreeGrafter"/>
</dbReference>
<dbReference type="Pfam" id="PF02934">
    <property type="entry name" value="GatB_N"/>
    <property type="match status" value="1"/>
</dbReference>
<keyword evidence="6 11" id="KW-0067">ATP-binding</keyword>
<dbReference type="NCBIfam" id="NF004015">
    <property type="entry name" value="PRK05477.1-5"/>
    <property type="match status" value="1"/>
</dbReference>
<dbReference type="InterPro" id="IPR023168">
    <property type="entry name" value="GatB_Yqey_C_2"/>
</dbReference>
<dbReference type="NCBIfam" id="NF004012">
    <property type="entry name" value="PRK05477.1-2"/>
    <property type="match status" value="1"/>
</dbReference>
<protein>
    <recommendedName>
        <fullName evidence="3 11">Aspartyl/glutamyl-tRNA(Asn/Gln) amidotransferase subunit B</fullName>
        <shortName evidence="11">Asp/Glu-ADT subunit B</shortName>
        <ecNumber evidence="11">6.3.5.-</ecNumber>
    </recommendedName>
</protein>
<dbReference type="InterPro" id="IPR018027">
    <property type="entry name" value="Asn/Gln_amidotransferase"/>
</dbReference>
<evidence type="ECO:0000313" key="13">
    <source>
        <dbReference type="EMBL" id="QWK89988.1"/>
    </source>
</evidence>
<proteinExistence type="inferred from homology"/>
<dbReference type="AlphaFoldDB" id="A0A975P6F3"/>
<keyword evidence="7 11" id="KW-0648">Protein biosynthesis</keyword>